<accession>A0A6A4KEM2</accession>
<reference evidence="2" key="1">
    <citation type="journal article" date="2019" name="Genome Biol. Evol.">
        <title>The Rhododendron genome and chromosomal organization provide insight into shared whole-genome duplications across the heath family (Ericaceae).</title>
        <authorList>
            <person name="Soza V.L."/>
            <person name="Lindsley D."/>
            <person name="Waalkes A."/>
            <person name="Ramage E."/>
            <person name="Patwardhan R.P."/>
            <person name="Burton J.N."/>
            <person name="Adey A."/>
            <person name="Kumar A."/>
            <person name="Qiu R."/>
            <person name="Shendure J."/>
            <person name="Hall B."/>
        </authorList>
    </citation>
    <scope>NUCLEOTIDE SEQUENCE</scope>
    <source>
        <strain evidence="2">RSF 1966-606</strain>
    </source>
</reference>
<dbReference type="SUPFAM" id="SSF48403">
    <property type="entry name" value="Ankyrin repeat"/>
    <property type="match status" value="1"/>
</dbReference>
<dbReference type="Gene3D" id="1.25.40.20">
    <property type="entry name" value="Ankyrin repeat-containing domain"/>
    <property type="match status" value="1"/>
</dbReference>
<dbReference type="EMBL" id="QEFC01004600">
    <property type="protein sequence ID" value="KAE9445045.1"/>
    <property type="molecule type" value="Genomic_DNA"/>
</dbReference>
<dbReference type="PROSITE" id="PS50088">
    <property type="entry name" value="ANK_REPEAT"/>
    <property type="match status" value="1"/>
</dbReference>
<feature type="repeat" description="ANK" evidence="1">
    <location>
        <begin position="57"/>
        <end position="79"/>
    </location>
</feature>
<gene>
    <name evidence="2" type="ORF">C3L33_23059</name>
</gene>
<dbReference type="PANTHER" id="PTHR24121">
    <property type="entry name" value="NO MECHANORECEPTOR POTENTIAL C, ISOFORM D-RELATED"/>
    <property type="match status" value="1"/>
</dbReference>
<dbReference type="SMART" id="SM00248">
    <property type="entry name" value="ANK"/>
    <property type="match status" value="3"/>
</dbReference>
<evidence type="ECO:0000256" key="1">
    <source>
        <dbReference type="PROSITE-ProRule" id="PRU00023"/>
    </source>
</evidence>
<proteinExistence type="predicted"/>
<evidence type="ECO:0000313" key="2">
    <source>
        <dbReference type="EMBL" id="KAE9445045.1"/>
    </source>
</evidence>
<organism evidence="2">
    <name type="scientific">Rhododendron williamsianum</name>
    <dbReference type="NCBI Taxonomy" id="262921"/>
    <lineage>
        <taxon>Eukaryota</taxon>
        <taxon>Viridiplantae</taxon>
        <taxon>Streptophyta</taxon>
        <taxon>Embryophyta</taxon>
        <taxon>Tracheophyta</taxon>
        <taxon>Spermatophyta</taxon>
        <taxon>Magnoliopsida</taxon>
        <taxon>eudicotyledons</taxon>
        <taxon>Gunneridae</taxon>
        <taxon>Pentapetalae</taxon>
        <taxon>asterids</taxon>
        <taxon>Ericales</taxon>
        <taxon>Ericaceae</taxon>
        <taxon>Ericoideae</taxon>
        <taxon>Rhodoreae</taxon>
        <taxon>Rhododendron</taxon>
    </lineage>
</organism>
<feature type="non-terminal residue" evidence="2">
    <location>
        <position position="1"/>
    </location>
</feature>
<dbReference type="PANTHER" id="PTHR24121:SF22">
    <property type="entry name" value="PROTEIN ACCELERATED CELL DEATH 6-LIKE"/>
    <property type="match status" value="1"/>
</dbReference>
<dbReference type="InterPro" id="IPR036770">
    <property type="entry name" value="Ankyrin_rpt-contain_sf"/>
</dbReference>
<sequence length="220" mass="24418">MKDKVDDLDHYSADQFALQLTPNGNTLLHVAAEFGSSDCVRAILSKCPSLLRRANTDGDTPIHVAVAREHFAVANLLLNFAKSEEGGGAAAVREMLRARNHDGDTTLHLAARYDFWGFFLVNLFTEEDPGLDHGPNKAGETPLYLYVERGLFVEDLSQMLKTCTPLEYGSPGGKTALHTAVIRHKRKAMLHIYSYRLLLSHVHMCLPLTFSCKIGPTHME</sequence>
<dbReference type="AlphaFoldDB" id="A0A6A4KEM2"/>
<dbReference type="OrthoDB" id="1847170at2759"/>
<dbReference type="PROSITE" id="PS50297">
    <property type="entry name" value="ANK_REP_REGION"/>
    <property type="match status" value="1"/>
</dbReference>
<dbReference type="InterPro" id="IPR002110">
    <property type="entry name" value="Ankyrin_rpt"/>
</dbReference>
<protein>
    <submittedName>
        <fullName evidence="2">Uncharacterized protein</fullName>
    </submittedName>
</protein>
<name>A0A6A4KEM2_9ERIC</name>
<dbReference type="Pfam" id="PF12796">
    <property type="entry name" value="Ank_2"/>
    <property type="match status" value="1"/>
</dbReference>
<comment type="caution">
    <text evidence="2">The sequence shown here is derived from an EMBL/GenBank/DDBJ whole genome shotgun (WGS) entry which is preliminary data.</text>
</comment>
<keyword evidence="1" id="KW-0040">ANK repeat</keyword>